<feature type="signal peptide" evidence="1">
    <location>
        <begin position="1"/>
        <end position="24"/>
    </location>
</feature>
<accession>A0A3D9T6J3</accession>
<proteinExistence type="predicted"/>
<evidence type="ECO:0000313" key="3">
    <source>
        <dbReference type="Proteomes" id="UP000256661"/>
    </source>
</evidence>
<name>A0A3D9T6J3_9ACTN</name>
<dbReference type="Proteomes" id="UP000256661">
    <property type="component" value="Unassembled WGS sequence"/>
</dbReference>
<feature type="chain" id="PRO_5039310798" description="Secreted protein" evidence="1">
    <location>
        <begin position="25"/>
        <end position="113"/>
    </location>
</feature>
<dbReference type="AlphaFoldDB" id="A0A3D9T6J3"/>
<keyword evidence="1" id="KW-0732">Signal</keyword>
<organism evidence="2 3">
    <name type="scientific">Thermomonospora umbrina</name>
    <dbReference type="NCBI Taxonomy" id="111806"/>
    <lineage>
        <taxon>Bacteria</taxon>
        <taxon>Bacillati</taxon>
        <taxon>Actinomycetota</taxon>
        <taxon>Actinomycetes</taxon>
        <taxon>Streptosporangiales</taxon>
        <taxon>Thermomonosporaceae</taxon>
        <taxon>Thermomonospora</taxon>
    </lineage>
</organism>
<dbReference type="RefSeq" id="WP_147312403.1">
    <property type="nucleotide sequence ID" value="NZ_QTTT01000001.1"/>
</dbReference>
<reference evidence="2 3" key="1">
    <citation type="submission" date="2018-08" db="EMBL/GenBank/DDBJ databases">
        <title>Sequencing the genomes of 1000 actinobacteria strains.</title>
        <authorList>
            <person name="Klenk H.-P."/>
        </authorList>
    </citation>
    <scope>NUCLEOTIDE SEQUENCE [LARGE SCALE GENOMIC DNA]</scope>
    <source>
        <strain evidence="2 3">DSM 43927</strain>
    </source>
</reference>
<sequence length="113" mass="11028">MRTVRKIAVLVGAVGAIAAIPVGAATAHADITDELGGLLLNSRSATGHSNACGDQVSIASMTECFTAKGGGSGKGGDQAAGLLLNSRSATGQSNVCGSQIAVLSPTTCVTVKD</sequence>
<evidence type="ECO:0008006" key="4">
    <source>
        <dbReference type="Google" id="ProtNLM"/>
    </source>
</evidence>
<keyword evidence="3" id="KW-1185">Reference proteome</keyword>
<protein>
    <recommendedName>
        <fullName evidence="4">Secreted protein</fullName>
    </recommendedName>
</protein>
<gene>
    <name evidence="2" type="ORF">DFJ69_4893</name>
</gene>
<evidence type="ECO:0000256" key="1">
    <source>
        <dbReference type="SAM" id="SignalP"/>
    </source>
</evidence>
<dbReference type="EMBL" id="QTTT01000001">
    <property type="protein sequence ID" value="REE99381.1"/>
    <property type="molecule type" value="Genomic_DNA"/>
</dbReference>
<comment type="caution">
    <text evidence="2">The sequence shown here is derived from an EMBL/GenBank/DDBJ whole genome shotgun (WGS) entry which is preliminary data.</text>
</comment>
<evidence type="ECO:0000313" key="2">
    <source>
        <dbReference type="EMBL" id="REE99381.1"/>
    </source>
</evidence>